<dbReference type="InterPro" id="IPR050950">
    <property type="entry name" value="HTH-type_LysR_regulators"/>
</dbReference>
<keyword evidence="4" id="KW-0804">Transcription</keyword>
<dbReference type="EMBL" id="AP009387">
    <property type="protein sequence ID" value="BAG47331.1"/>
    <property type="molecule type" value="Genomic_DNA"/>
</dbReference>
<accession>A0A0H3KUL6</accession>
<dbReference type="InterPro" id="IPR000847">
    <property type="entry name" value="LysR_HTH_N"/>
</dbReference>
<dbReference type="PANTHER" id="PTHR30419">
    <property type="entry name" value="HTH-TYPE TRANSCRIPTIONAL REGULATOR YBHD"/>
    <property type="match status" value="1"/>
</dbReference>
<name>A0A0H3KUL6_BURM1</name>
<dbReference type="eggNOG" id="COG0583">
    <property type="taxonomic scope" value="Bacteria"/>
</dbReference>
<dbReference type="HOGENOM" id="CLU_039613_6_0_4"/>
<sequence length="300" mass="32676">MKVENSELEAFVAVAELGTFHRAAEKLHLTQPGLSRRIQKLEQALGVELFQRTTRSVTLTGVGRQFLPMAREQIAQLGMMLSSIQEIAEKRYGKVRVSSIPTVVAQLLPKVLLQYAEKYPLIGVQILDGNHDFVLSQVRAGIAEFGVSLHPGDDEDLLFEPLFPDRYVLAVHRDDPLAQADGVTLAELRHARLVIGGRDSGNRLLLEMLMGQEAVRLRWFYEVEHISCVAALVAAGVGCAILPRSAVDGVGMLASPDVRAVPITSPVISRTVGIVRHRAVSMSSMASDLCALVKAAAARE</sequence>
<dbReference type="PRINTS" id="PR00039">
    <property type="entry name" value="HTHLYSR"/>
</dbReference>
<keyword evidence="2" id="KW-0805">Transcription regulation</keyword>
<evidence type="ECO:0000256" key="1">
    <source>
        <dbReference type="ARBA" id="ARBA00009437"/>
    </source>
</evidence>
<dbReference type="Gene3D" id="1.10.10.10">
    <property type="entry name" value="Winged helix-like DNA-binding domain superfamily/Winged helix DNA-binding domain"/>
    <property type="match status" value="1"/>
</dbReference>
<evidence type="ECO:0000259" key="5">
    <source>
        <dbReference type="PROSITE" id="PS50931"/>
    </source>
</evidence>
<dbReference type="Pfam" id="PF03466">
    <property type="entry name" value="LysR_substrate"/>
    <property type="match status" value="1"/>
</dbReference>
<dbReference type="GO" id="GO:0005829">
    <property type="term" value="C:cytosol"/>
    <property type="evidence" value="ECO:0007669"/>
    <property type="project" value="TreeGrafter"/>
</dbReference>
<dbReference type="RefSeq" id="WP_012218355.1">
    <property type="nucleotide sequence ID" value="NC_010087.1"/>
</dbReference>
<dbReference type="STRING" id="395019.BMULJ_05499"/>
<dbReference type="KEGG" id="bmj:BMULJ_05499"/>
<dbReference type="PANTHER" id="PTHR30419:SF8">
    <property type="entry name" value="NITROGEN ASSIMILATION TRANSCRIPTIONAL ACTIVATOR-RELATED"/>
    <property type="match status" value="1"/>
</dbReference>
<dbReference type="Gene3D" id="3.40.190.10">
    <property type="entry name" value="Periplasmic binding protein-like II"/>
    <property type="match status" value="2"/>
</dbReference>
<dbReference type="PROSITE" id="PS50931">
    <property type="entry name" value="HTH_LYSR"/>
    <property type="match status" value="1"/>
</dbReference>
<dbReference type="InterPro" id="IPR036390">
    <property type="entry name" value="WH_DNA-bd_sf"/>
</dbReference>
<dbReference type="AlphaFoldDB" id="A0A0H3KUL6"/>
<dbReference type="KEGG" id="bmu:Bmul_6028"/>
<evidence type="ECO:0000256" key="3">
    <source>
        <dbReference type="ARBA" id="ARBA00023125"/>
    </source>
</evidence>
<evidence type="ECO:0000256" key="2">
    <source>
        <dbReference type="ARBA" id="ARBA00023015"/>
    </source>
</evidence>
<organism evidence="6 7">
    <name type="scientific">Burkholderia multivorans (strain ATCC 17616 / 249)</name>
    <dbReference type="NCBI Taxonomy" id="395019"/>
    <lineage>
        <taxon>Bacteria</taxon>
        <taxon>Pseudomonadati</taxon>
        <taxon>Pseudomonadota</taxon>
        <taxon>Betaproteobacteria</taxon>
        <taxon>Burkholderiales</taxon>
        <taxon>Burkholderiaceae</taxon>
        <taxon>Burkholderia</taxon>
        <taxon>Burkholderia cepacia complex</taxon>
    </lineage>
</organism>
<evidence type="ECO:0000313" key="7">
    <source>
        <dbReference type="Proteomes" id="UP000008815"/>
    </source>
</evidence>
<gene>
    <name evidence="6" type="ordered locus">BMULJ_05499</name>
</gene>
<dbReference type="CDD" id="cd08440">
    <property type="entry name" value="PBP2_LTTR_like_4"/>
    <property type="match status" value="1"/>
</dbReference>
<dbReference type="Proteomes" id="UP000008815">
    <property type="component" value="Chromosome 3"/>
</dbReference>
<evidence type="ECO:0000256" key="4">
    <source>
        <dbReference type="ARBA" id="ARBA00023163"/>
    </source>
</evidence>
<dbReference type="GO" id="GO:0003677">
    <property type="term" value="F:DNA binding"/>
    <property type="evidence" value="ECO:0007669"/>
    <property type="project" value="UniProtKB-KW"/>
</dbReference>
<dbReference type="FunFam" id="1.10.10.10:FF:000001">
    <property type="entry name" value="LysR family transcriptional regulator"/>
    <property type="match status" value="1"/>
</dbReference>
<reference evidence="6 7" key="1">
    <citation type="submission" date="2007-04" db="EMBL/GenBank/DDBJ databases">
        <title>Complete genome sequence of Burkholderia multivorans ATCC 17616.</title>
        <authorList>
            <person name="Ohtsubo Y."/>
            <person name="Yamashita A."/>
            <person name="Kurokawa K."/>
            <person name="Takami H."/>
            <person name="Yuhara S."/>
            <person name="Nishiyama E."/>
            <person name="Endo R."/>
            <person name="Miyazaki R."/>
            <person name="Ono A."/>
            <person name="Yano K."/>
            <person name="Ito M."/>
            <person name="Sota M."/>
            <person name="Yuji N."/>
            <person name="Hattori M."/>
            <person name="Tsuda M."/>
        </authorList>
    </citation>
    <scope>NUCLEOTIDE SEQUENCE [LARGE SCALE GENOMIC DNA]</scope>
    <source>
        <strain evidence="7">ATCC 17616 / 249</strain>
    </source>
</reference>
<dbReference type="GO" id="GO:0003700">
    <property type="term" value="F:DNA-binding transcription factor activity"/>
    <property type="evidence" value="ECO:0007669"/>
    <property type="project" value="InterPro"/>
</dbReference>
<proteinExistence type="inferred from homology"/>
<feature type="domain" description="HTH lysR-type" evidence="5">
    <location>
        <begin position="1"/>
        <end position="60"/>
    </location>
</feature>
<protein>
    <submittedName>
        <fullName evidence="6">LysR family transcriptional regulator</fullName>
    </submittedName>
</protein>
<dbReference type="SUPFAM" id="SSF53850">
    <property type="entry name" value="Periplasmic binding protein-like II"/>
    <property type="match status" value="1"/>
</dbReference>
<keyword evidence="7" id="KW-1185">Reference proteome</keyword>
<dbReference type="InterPro" id="IPR005119">
    <property type="entry name" value="LysR_subst-bd"/>
</dbReference>
<comment type="similarity">
    <text evidence="1">Belongs to the LysR transcriptional regulatory family.</text>
</comment>
<dbReference type="Pfam" id="PF00126">
    <property type="entry name" value="HTH_1"/>
    <property type="match status" value="1"/>
</dbReference>
<keyword evidence="3" id="KW-0238">DNA-binding</keyword>
<dbReference type="InterPro" id="IPR036388">
    <property type="entry name" value="WH-like_DNA-bd_sf"/>
</dbReference>
<dbReference type="GeneID" id="93167989"/>
<dbReference type="SUPFAM" id="SSF46785">
    <property type="entry name" value="Winged helix' DNA-binding domain"/>
    <property type="match status" value="1"/>
</dbReference>
<evidence type="ECO:0000313" key="6">
    <source>
        <dbReference type="EMBL" id="BAG47331.1"/>
    </source>
</evidence>